<evidence type="ECO:0000256" key="3">
    <source>
        <dbReference type="ARBA" id="ARBA00023128"/>
    </source>
</evidence>
<dbReference type="PIRSF" id="PIRSF000278">
    <property type="entry name" value="Cyt_c_oxidase_6B"/>
    <property type="match status" value="1"/>
</dbReference>
<dbReference type="GO" id="GO:0045277">
    <property type="term" value="C:respiratory chain complex IV"/>
    <property type="evidence" value="ECO:0007669"/>
    <property type="project" value="InterPro"/>
</dbReference>
<dbReference type="PROSITE" id="PS51808">
    <property type="entry name" value="CHCH"/>
    <property type="match status" value="1"/>
</dbReference>
<dbReference type="Pfam" id="PF02297">
    <property type="entry name" value="COX6B"/>
    <property type="match status" value="1"/>
</dbReference>
<dbReference type="InterPro" id="IPR036549">
    <property type="entry name" value="CX6/COA6-like_sf"/>
</dbReference>
<protein>
    <recommendedName>
        <fullName evidence="5">Cytochrome c oxidase subunit</fullName>
    </recommendedName>
</protein>
<keyword evidence="4 6" id="KW-1015">Disulfide bond</keyword>
<dbReference type="EMBL" id="JADGJD010000093">
    <property type="protein sequence ID" value="KAJ3055144.1"/>
    <property type="molecule type" value="Genomic_DNA"/>
</dbReference>
<evidence type="ECO:0000256" key="2">
    <source>
        <dbReference type="ARBA" id="ARBA00006425"/>
    </source>
</evidence>
<evidence type="ECO:0000256" key="1">
    <source>
        <dbReference type="ARBA" id="ARBA00004173"/>
    </source>
</evidence>
<dbReference type="SUPFAM" id="SSF47694">
    <property type="entry name" value="Cytochrome c oxidase subunit h"/>
    <property type="match status" value="1"/>
</dbReference>
<reference evidence="7" key="1">
    <citation type="submission" date="2020-05" db="EMBL/GenBank/DDBJ databases">
        <title>Phylogenomic resolution of chytrid fungi.</title>
        <authorList>
            <person name="Stajich J.E."/>
            <person name="Amses K."/>
            <person name="Simmons R."/>
            <person name="Seto K."/>
            <person name="Myers J."/>
            <person name="Bonds A."/>
            <person name="Quandt C.A."/>
            <person name="Barry K."/>
            <person name="Liu P."/>
            <person name="Grigoriev I."/>
            <person name="Longcore J.E."/>
            <person name="James T.Y."/>
        </authorList>
    </citation>
    <scope>NUCLEOTIDE SEQUENCE</scope>
    <source>
        <strain evidence="7">JEL0318</strain>
    </source>
</reference>
<accession>A0AAD5SI68</accession>
<evidence type="ECO:0000256" key="4">
    <source>
        <dbReference type="ARBA" id="ARBA00023157"/>
    </source>
</evidence>
<dbReference type="PANTHER" id="PTHR11387">
    <property type="entry name" value="CYTOCHROME C OXIDASE SUBUNIT 6B"/>
    <property type="match status" value="1"/>
</dbReference>
<dbReference type="Gene3D" id="1.10.10.140">
    <property type="entry name" value="Cytochrome c oxidase, subunit VIb"/>
    <property type="match status" value="1"/>
</dbReference>
<dbReference type="FunFam" id="1.10.10.140:FF:000001">
    <property type="entry name" value="Cytochrome c oxidase subunit 6B1"/>
    <property type="match status" value="1"/>
</dbReference>
<dbReference type="InterPro" id="IPR048280">
    <property type="entry name" value="COX6B-like"/>
</dbReference>
<sequence length="92" mass="10915">MSEDLNKPFAGVLKTVGFDARFPNTNQTKNCWQNYVDYFKCVKAKGEDYAPCEQFKFAYTELCPPQWTEKWDEQRENNVFPGLYERPAKEHH</sequence>
<feature type="disulfide bond" evidence="6">
    <location>
        <begin position="31"/>
        <end position="63"/>
    </location>
</feature>
<organism evidence="7 8">
    <name type="scientific">Rhizophlyctis rosea</name>
    <dbReference type="NCBI Taxonomy" id="64517"/>
    <lineage>
        <taxon>Eukaryota</taxon>
        <taxon>Fungi</taxon>
        <taxon>Fungi incertae sedis</taxon>
        <taxon>Chytridiomycota</taxon>
        <taxon>Chytridiomycota incertae sedis</taxon>
        <taxon>Chytridiomycetes</taxon>
        <taxon>Rhizophlyctidales</taxon>
        <taxon>Rhizophlyctidaceae</taxon>
        <taxon>Rhizophlyctis</taxon>
    </lineage>
</organism>
<dbReference type="Proteomes" id="UP001212841">
    <property type="component" value="Unassembled WGS sequence"/>
</dbReference>
<name>A0AAD5SI68_9FUNG</name>
<gene>
    <name evidence="7" type="primary">COX12</name>
    <name evidence="7" type="ORF">HK097_011381</name>
</gene>
<dbReference type="InterPro" id="IPR003213">
    <property type="entry name" value="Cyt_c_oxidase_su6B"/>
</dbReference>
<keyword evidence="3 5" id="KW-0496">Mitochondrion</keyword>
<proteinExistence type="inferred from homology"/>
<comment type="caution">
    <text evidence="7">The sequence shown here is derived from an EMBL/GenBank/DDBJ whole genome shotgun (WGS) entry which is preliminary data.</text>
</comment>
<evidence type="ECO:0000313" key="7">
    <source>
        <dbReference type="EMBL" id="KAJ3055144.1"/>
    </source>
</evidence>
<evidence type="ECO:0000256" key="6">
    <source>
        <dbReference type="PIRSR" id="PIRSR000278-1"/>
    </source>
</evidence>
<dbReference type="CDD" id="cd00926">
    <property type="entry name" value="Cyt_c_Oxidase_VIb"/>
    <property type="match status" value="1"/>
</dbReference>
<dbReference type="AlphaFoldDB" id="A0AAD5SI68"/>
<dbReference type="GO" id="GO:0005739">
    <property type="term" value="C:mitochondrion"/>
    <property type="evidence" value="ECO:0007669"/>
    <property type="project" value="UniProtKB-SubCell"/>
</dbReference>
<evidence type="ECO:0000313" key="8">
    <source>
        <dbReference type="Proteomes" id="UP001212841"/>
    </source>
</evidence>
<feature type="disulfide bond" evidence="6">
    <location>
        <begin position="41"/>
        <end position="52"/>
    </location>
</feature>
<evidence type="ECO:0000256" key="5">
    <source>
        <dbReference type="PIRNR" id="PIRNR000278"/>
    </source>
</evidence>
<comment type="function">
    <text evidence="5">Component of the cytochrome c oxidase, the last enzyme in the mitochondrial electron transport chain which drives oxidative phosphorylation.</text>
</comment>
<comment type="similarity">
    <text evidence="2">Belongs to the cytochrome c oxidase subunit 6B family.</text>
</comment>
<keyword evidence="8" id="KW-1185">Reference proteome</keyword>
<comment type="subcellular location">
    <subcellularLocation>
        <location evidence="1">Mitochondrion</location>
    </subcellularLocation>
</comment>